<keyword evidence="2" id="KW-1185">Reference proteome</keyword>
<reference evidence="1" key="1">
    <citation type="submission" date="2013-05" db="EMBL/GenBank/DDBJ databases">
        <title>The Genome Sequence of Fusobacterium sp. 2_1_31.</title>
        <authorList>
            <consortium name="The Broad Institute Genomics Platform"/>
            <person name="Earl A."/>
            <person name="Ward D."/>
            <person name="Feldgarden M."/>
            <person name="Gevers D."/>
            <person name="Ambrose C."/>
            <person name="Strauss J."/>
            <person name="Allen-Vercoe E."/>
            <person name="Walker B."/>
            <person name="Young S."/>
            <person name="Zeng Q."/>
            <person name="Gargeya S."/>
            <person name="Fitzgerald M."/>
            <person name="Haas B."/>
            <person name="Abouelleil A."/>
            <person name="Allen A.W."/>
            <person name="Alvarado L."/>
            <person name="Arachchi H.M."/>
            <person name="Berlin A.M."/>
            <person name="Chapman S.B."/>
            <person name="Gainer-Dewar J."/>
            <person name="Goldberg J."/>
            <person name="Griggs A."/>
            <person name="Gujja S."/>
            <person name="Hansen M."/>
            <person name="Howarth C."/>
            <person name="Imamovic A."/>
            <person name="Ireland A."/>
            <person name="Larimer J."/>
            <person name="McCowan C."/>
            <person name="Murphy C."/>
            <person name="Pearson M."/>
            <person name="Poon T.W."/>
            <person name="Priest M."/>
            <person name="Roberts A."/>
            <person name="Saif S."/>
            <person name="Shea T."/>
            <person name="Sisk P."/>
            <person name="Sykes S."/>
            <person name="Wortman J."/>
            <person name="Nusbaum C."/>
            <person name="Birren B."/>
        </authorList>
    </citation>
    <scope>NUCLEOTIDE SEQUENCE [LARGE SCALE GENOMIC DNA]</scope>
    <source>
        <strain evidence="1">2_1_31</strain>
    </source>
</reference>
<evidence type="ECO:0000313" key="1">
    <source>
        <dbReference type="EMBL" id="KGE63794.1"/>
    </source>
</evidence>
<dbReference type="EMBL" id="ACDC03000001">
    <property type="protein sequence ID" value="KGE63794.1"/>
    <property type="molecule type" value="Genomic_DNA"/>
</dbReference>
<proteinExistence type="predicted"/>
<sequence length="49" mass="5716">MLKKILLPVFLFILIVFVVVETLKIGVLIQNKVSKEMISTSMERNMFFN</sequence>
<protein>
    <submittedName>
        <fullName evidence="1">Uncharacterized protein</fullName>
    </submittedName>
</protein>
<comment type="caution">
    <text evidence="1">The sequence shown here is derived from an EMBL/GenBank/DDBJ whole genome shotgun (WGS) entry which is preliminary data.</text>
</comment>
<evidence type="ECO:0000313" key="2">
    <source>
        <dbReference type="Proteomes" id="UP000003301"/>
    </source>
</evidence>
<accession>A0ABR4WPI5</accession>
<name>A0ABR4WPI5_9FUSO</name>
<dbReference type="RefSeq" id="WP_008793167.1">
    <property type="nucleotide sequence ID" value="NZ_KN173677.1"/>
</dbReference>
<organism evidence="1 2">
    <name type="scientific">Fusobacterium periodonticum 2_1_31</name>
    <dbReference type="NCBI Taxonomy" id="469599"/>
    <lineage>
        <taxon>Bacteria</taxon>
        <taxon>Fusobacteriati</taxon>
        <taxon>Fusobacteriota</taxon>
        <taxon>Fusobacteriia</taxon>
        <taxon>Fusobacteriales</taxon>
        <taxon>Fusobacteriaceae</taxon>
        <taxon>Fusobacterium</taxon>
    </lineage>
</organism>
<dbReference type="Proteomes" id="UP000003301">
    <property type="component" value="Unassembled WGS sequence"/>
</dbReference>
<gene>
    <name evidence="1" type="ORF">FSAG_000049</name>
</gene>